<sequence>MRRGLEFHSASASSTCSGGATTSSACAILLRLQPAPPIPRVSPPPELNAASPSLLLLPQVPCPLYPSSSRVRSLPPRVPP</sequence>
<name>A0A0A9FSL0_ARUDO</name>
<feature type="compositionally biased region" description="Low complexity" evidence="1">
    <location>
        <begin position="9"/>
        <end position="21"/>
    </location>
</feature>
<evidence type="ECO:0000256" key="1">
    <source>
        <dbReference type="SAM" id="MobiDB-lite"/>
    </source>
</evidence>
<accession>A0A0A9FSL0</accession>
<reference evidence="2" key="2">
    <citation type="journal article" date="2015" name="Data Brief">
        <title>Shoot transcriptome of the giant reed, Arundo donax.</title>
        <authorList>
            <person name="Barrero R.A."/>
            <person name="Guerrero F.D."/>
            <person name="Moolhuijzen P."/>
            <person name="Goolsby J.A."/>
            <person name="Tidwell J."/>
            <person name="Bellgard S.E."/>
            <person name="Bellgard M.I."/>
        </authorList>
    </citation>
    <scope>NUCLEOTIDE SEQUENCE</scope>
    <source>
        <tissue evidence="2">Shoot tissue taken approximately 20 cm above the soil surface</tissue>
    </source>
</reference>
<proteinExistence type="predicted"/>
<reference evidence="2" key="1">
    <citation type="submission" date="2014-09" db="EMBL/GenBank/DDBJ databases">
        <authorList>
            <person name="Magalhaes I.L.F."/>
            <person name="Oliveira U."/>
            <person name="Santos F.R."/>
            <person name="Vidigal T.H.D.A."/>
            <person name="Brescovit A.D."/>
            <person name="Santos A.J."/>
        </authorList>
    </citation>
    <scope>NUCLEOTIDE SEQUENCE</scope>
    <source>
        <tissue evidence="2">Shoot tissue taken approximately 20 cm above the soil surface</tissue>
    </source>
</reference>
<dbReference type="AlphaFoldDB" id="A0A0A9FSL0"/>
<dbReference type="PROSITE" id="PS51257">
    <property type="entry name" value="PROKAR_LIPOPROTEIN"/>
    <property type="match status" value="1"/>
</dbReference>
<evidence type="ECO:0000313" key="2">
    <source>
        <dbReference type="EMBL" id="JAE15850.1"/>
    </source>
</evidence>
<protein>
    <submittedName>
        <fullName evidence="2">Uncharacterized protein</fullName>
    </submittedName>
</protein>
<dbReference type="EMBL" id="GBRH01182046">
    <property type="protein sequence ID" value="JAE15850.1"/>
    <property type="molecule type" value="Transcribed_RNA"/>
</dbReference>
<feature type="region of interest" description="Disordered" evidence="1">
    <location>
        <begin position="1"/>
        <end position="21"/>
    </location>
</feature>
<organism evidence="2">
    <name type="scientific">Arundo donax</name>
    <name type="common">Giant reed</name>
    <name type="synonym">Donax arundinaceus</name>
    <dbReference type="NCBI Taxonomy" id="35708"/>
    <lineage>
        <taxon>Eukaryota</taxon>
        <taxon>Viridiplantae</taxon>
        <taxon>Streptophyta</taxon>
        <taxon>Embryophyta</taxon>
        <taxon>Tracheophyta</taxon>
        <taxon>Spermatophyta</taxon>
        <taxon>Magnoliopsida</taxon>
        <taxon>Liliopsida</taxon>
        <taxon>Poales</taxon>
        <taxon>Poaceae</taxon>
        <taxon>PACMAD clade</taxon>
        <taxon>Arundinoideae</taxon>
        <taxon>Arundineae</taxon>
        <taxon>Arundo</taxon>
    </lineage>
</organism>